<dbReference type="Pfam" id="PF18962">
    <property type="entry name" value="Por_Secre_tail"/>
    <property type="match status" value="1"/>
</dbReference>
<accession>A0A0Q4B9H6</accession>
<dbReference type="Gene3D" id="2.60.40.1120">
    <property type="entry name" value="Carboxypeptidase-like, regulatory domain"/>
    <property type="match status" value="2"/>
</dbReference>
<dbReference type="AlphaFoldDB" id="A0A0Q4B9H6"/>
<evidence type="ECO:0000313" key="3">
    <source>
        <dbReference type="EMBL" id="KQM09014.1"/>
    </source>
</evidence>
<name>A0A0Q4B9H6_9BACT</name>
<dbReference type="EMBL" id="LIIK01000014">
    <property type="protein sequence ID" value="KQM09014.1"/>
    <property type="molecule type" value="Genomic_DNA"/>
</dbReference>
<dbReference type="NCBIfam" id="TIGR04183">
    <property type="entry name" value="Por_Secre_tail"/>
    <property type="match status" value="1"/>
</dbReference>
<comment type="caution">
    <text evidence="3">The sequence shown here is derived from an EMBL/GenBank/DDBJ whole genome shotgun (WGS) entry which is preliminary data.</text>
</comment>
<dbReference type="Pfam" id="PF18998">
    <property type="entry name" value="Flg_new_2"/>
    <property type="match status" value="1"/>
</dbReference>
<sequence>MQANKQAVEGYLYSPVYRLSSPSPEIEVGCQYMLASKDDDDASLTLEYRLDDDPWTETGVDYSNSTPDWQSANIQEADLAGKQFLQVRWRYTASKSTFYALLDNIAVVEKQPGTTRTVSYVAVPAEGGTFEVDGVSTANQSVELGNEPKTVVAKPNSRFEFVRWDDGSTNPAFTSSAYIYEDATVKGYFRRAGEVTLSYVALPAEGGHFSIGGQTNSQQTIAKNSNAQPARAVPAENYRFVRWLDNGSTTPERTMTAVQSDTVLTAEFARLYRHEVIVRVTDGTNPLPGATVTVDSTTVQTDSEGMARFQSLTEGKHPYTVLLSGFAAASGELEVTATTQQVEVILSRLSAVTLLVSCQGEAIPDAIITLGNQQYSTDAEGKITLYLANGTYHFTVAKQGYADATGDIEVKGQPVSKQVELVKNSPNAVVSNALNAVVPCPNPFSTVLTLTNARGVRAIRVLNAPGQTVLTRTHSGGTTVTIPTAEFPSGCYYLHLEDAQGNSRTLVVVKQ</sequence>
<dbReference type="Proteomes" id="UP000054172">
    <property type="component" value="Unassembled WGS sequence"/>
</dbReference>
<dbReference type="SUPFAM" id="SSF49464">
    <property type="entry name" value="Carboxypeptidase regulatory domain-like"/>
    <property type="match status" value="2"/>
</dbReference>
<feature type="domain" description="Secretion system C-terminal sorting" evidence="1">
    <location>
        <begin position="441"/>
        <end position="507"/>
    </location>
</feature>
<proteinExistence type="predicted"/>
<keyword evidence="4" id="KW-1185">Reference proteome</keyword>
<dbReference type="InterPro" id="IPR008969">
    <property type="entry name" value="CarboxyPept-like_regulatory"/>
</dbReference>
<reference evidence="3" key="1">
    <citation type="submission" date="2015-08" db="EMBL/GenBank/DDBJ databases">
        <title>Candidatus Bacteriodes Periocalifornicus.</title>
        <authorList>
            <person name="McLean J.S."/>
            <person name="Kelley S."/>
        </authorList>
    </citation>
    <scope>NUCLEOTIDE SEQUENCE [LARGE SCALE GENOMIC DNA]</scope>
    <source>
        <strain evidence="3">12B</strain>
    </source>
</reference>
<gene>
    <name evidence="3" type="ORF">AL399_03910</name>
</gene>
<evidence type="ECO:0000259" key="1">
    <source>
        <dbReference type="Pfam" id="PF18962"/>
    </source>
</evidence>
<dbReference type="InterPro" id="IPR026444">
    <property type="entry name" value="Secre_tail"/>
</dbReference>
<organism evidence="3 4">
    <name type="scientific">Candidatus [Bacteroides] periocalifornicus</name>
    <dbReference type="NCBI Taxonomy" id="1702214"/>
    <lineage>
        <taxon>Bacteria</taxon>
        <taxon>Pseudomonadati</taxon>
        <taxon>Bacteroidota</taxon>
    </lineage>
</organism>
<evidence type="ECO:0000259" key="2">
    <source>
        <dbReference type="Pfam" id="PF18998"/>
    </source>
</evidence>
<evidence type="ECO:0000313" key="4">
    <source>
        <dbReference type="Proteomes" id="UP000054172"/>
    </source>
</evidence>
<dbReference type="PATRIC" id="fig|1702214.3.peg.1489"/>
<feature type="domain" description="Bacterial repeat" evidence="2">
    <location>
        <begin position="205"/>
        <end position="270"/>
    </location>
</feature>
<protein>
    <recommendedName>
        <fullName evidence="5">Secretion system C-terminal sorting domain-containing protein</fullName>
    </recommendedName>
</protein>
<evidence type="ECO:0008006" key="5">
    <source>
        <dbReference type="Google" id="ProtNLM"/>
    </source>
</evidence>
<dbReference type="InterPro" id="IPR044060">
    <property type="entry name" value="Bacterial_rp_domain"/>
</dbReference>